<comment type="caution">
    <text evidence="7">The sequence shown here is derived from an EMBL/GenBank/DDBJ whole genome shotgun (WGS) entry which is preliminary data.</text>
</comment>
<evidence type="ECO:0000256" key="3">
    <source>
        <dbReference type="ARBA" id="ARBA00023125"/>
    </source>
</evidence>
<dbReference type="SMART" id="SM01043">
    <property type="entry name" value="BTAD"/>
    <property type="match status" value="1"/>
</dbReference>
<dbReference type="Pfam" id="PF03704">
    <property type="entry name" value="BTAD"/>
    <property type="match status" value="1"/>
</dbReference>
<dbReference type="SMART" id="SM00862">
    <property type="entry name" value="Trans_reg_C"/>
    <property type="match status" value="1"/>
</dbReference>
<name>A0A229RR61_9PSEU</name>
<organism evidence="7 8">
    <name type="scientific">Amycolatopsis thailandensis</name>
    <dbReference type="NCBI Taxonomy" id="589330"/>
    <lineage>
        <taxon>Bacteria</taxon>
        <taxon>Bacillati</taxon>
        <taxon>Actinomycetota</taxon>
        <taxon>Actinomycetes</taxon>
        <taxon>Pseudonocardiales</taxon>
        <taxon>Pseudonocardiaceae</taxon>
        <taxon>Amycolatopsis</taxon>
    </lineage>
</organism>
<reference evidence="7 8" key="1">
    <citation type="submission" date="2017-07" db="EMBL/GenBank/DDBJ databases">
        <title>Amycolatopsis thailandensis Genome sequencing and assembly.</title>
        <authorList>
            <person name="Kaur N."/>
            <person name="Mayilraj S."/>
        </authorList>
    </citation>
    <scope>NUCLEOTIDE SEQUENCE [LARGE SCALE GENOMIC DNA]</scope>
    <source>
        <strain evidence="7 8">JCM 16380</strain>
    </source>
</reference>
<feature type="domain" description="OmpR/PhoB-type" evidence="6">
    <location>
        <begin position="1"/>
        <end position="100"/>
    </location>
</feature>
<evidence type="ECO:0000313" key="8">
    <source>
        <dbReference type="Proteomes" id="UP000215223"/>
    </source>
</evidence>
<dbReference type="InterPro" id="IPR016032">
    <property type="entry name" value="Sig_transdc_resp-reg_C-effctor"/>
</dbReference>
<evidence type="ECO:0000256" key="4">
    <source>
        <dbReference type="ARBA" id="ARBA00023163"/>
    </source>
</evidence>
<dbReference type="Gene3D" id="1.10.10.10">
    <property type="entry name" value="Winged helix-like DNA-binding domain superfamily/Winged helix DNA-binding domain"/>
    <property type="match status" value="1"/>
</dbReference>
<dbReference type="RefSeq" id="WP_093937449.1">
    <property type="nucleotide sequence ID" value="NZ_JBHUSO010000293.1"/>
</dbReference>
<dbReference type="InterPro" id="IPR051677">
    <property type="entry name" value="AfsR-DnrI-RedD_regulator"/>
</dbReference>
<dbReference type="PANTHER" id="PTHR35807">
    <property type="entry name" value="TRANSCRIPTIONAL REGULATOR REDD-RELATED"/>
    <property type="match status" value="1"/>
</dbReference>
<evidence type="ECO:0000313" key="7">
    <source>
        <dbReference type="EMBL" id="OXM49126.1"/>
    </source>
</evidence>
<dbReference type="InterPro" id="IPR005158">
    <property type="entry name" value="BTAD"/>
</dbReference>
<accession>A0A229RR61</accession>
<keyword evidence="2" id="KW-0805">Transcription regulation</keyword>
<dbReference type="GO" id="GO:0000160">
    <property type="term" value="P:phosphorelay signal transduction system"/>
    <property type="evidence" value="ECO:0007669"/>
    <property type="project" value="InterPro"/>
</dbReference>
<dbReference type="InterPro" id="IPR001867">
    <property type="entry name" value="OmpR/PhoB-type_DNA-bd"/>
</dbReference>
<gene>
    <name evidence="7" type="ORF">CFP71_30700</name>
</gene>
<keyword evidence="3 5" id="KW-0238">DNA-binding</keyword>
<keyword evidence="8" id="KW-1185">Reference proteome</keyword>
<dbReference type="Proteomes" id="UP000215223">
    <property type="component" value="Unassembled WGS sequence"/>
</dbReference>
<dbReference type="InterPro" id="IPR011990">
    <property type="entry name" value="TPR-like_helical_dom_sf"/>
</dbReference>
<evidence type="ECO:0000256" key="2">
    <source>
        <dbReference type="ARBA" id="ARBA00023015"/>
    </source>
</evidence>
<dbReference type="SUPFAM" id="SSF46894">
    <property type="entry name" value="C-terminal effector domain of the bipartite response regulators"/>
    <property type="match status" value="1"/>
</dbReference>
<comment type="similarity">
    <text evidence="1">Belongs to the AfsR/DnrI/RedD regulatory family.</text>
</comment>
<sequence length="270" mass="30437">MKLRILGRLSLTSNGVDYTPTAPKLRHLLALFMINSNEVVSVDCCIDELWPTDPPKSALSTLQTYTLQLRKILRSIPASADSPDATLELRTRHQGYQLVVPKECLDKELFDRQVEAAREELGMDNVCRAATLFHSALRLCEEPVLTDVRMGPSVAAYQLEIKETRFSVLGERIDADLRLGRHRAVIAELRQLTATHPMDENIHAQLMVAHYRSGQRAESVMVFHRLRRTLAEDLGLEPSPQTKRLFEAILKTDTLLTMEAPDSLSSLRLA</sequence>
<evidence type="ECO:0000256" key="1">
    <source>
        <dbReference type="ARBA" id="ARBA00005820"/>
    </source>
</evidence>
<dbReference type="InterPro" id="IPR036388">
    <property type="entry name" value="WH-like_DNA-bd_sf"/>
</dbReference>
<dbReference type="PROSITE" id="PS51755">
    <property type="entry name" value="OMPR_PHOB"/>
    <property type="match status" value="1"/>
</dbReference>
<dbReference type="CDD" id="cd15831">
    <property type="entry name" value="BTAD"/>
    <property type="match status" value="1"/>
</dbReference>
<proteinExistence type="inferred from homology"/>
<dbReference type="Gene3D" id="1.25.40.10">
    <property type="entry name" value="Tetratricopeptide repeat domain"/>
    <property type="match status" value="1"/>
</dbReference>
<dbReference type="GO" id="GO:0003677">
    <property type="term" value="F:DNA binding"/>
    <property type="evidence" value="ECO:0007669"/>
    <property type="project" value="UniProtKB-UniRule"/>
</dbReference>
<dbReference type="Pfam" id="PF00486">
    <property type="entry name" value="Trans_reg_C"/>
    <property type="match status" value="1"/>
</dbReference>
<keyword evidence="4" id="KW-0804">Transcription</keyword>
<dbReference type="AlphaFoldDB" id="A0A229RR61"/>
<dbReference type="EMBL" id="NMQT01000115">
    <property type="protein sequence ID" value="OXM49126.1"/>
    <property type="molecule type" value="Genomic_DNA"/>
</dbReference>
<evidence type="ECO:0000256" key="5">
    <source>
        <dbReference type="PROSITE-ProRule" id="PRU01091"/>
    </source>
</evidence>
<dbReference type="PANTHER" id="PTHR35807:SF1">
    <property type="entry name" value="TRANSCRIPTIONAL REGULATOR REDD"/>
    <property type="match status" value="1"/>
</dbReference>
<feature type="DNA-binding region" description="OmpR/PhoB-type" evidence="5">
    <location>
        <begin position="1"/>
        <end position="100"/>
    </location>
</feature>
<dbReference type="SUPFAM" id="SSF48452">
    <property type="entry name" value="TPR-like"/>
    <property type="match status" value="1"/>
</dbReference>
<dbReference type="GO" id="GO:0006355">
    <property type="term" value="P:regulation of DNA-templated transcription"/>
    <property type="evidence" value="ECO:0007669"/>
    <property type="project" value="InterPro"/>
</dbReference>
<protein>
    <recommendedName>
        <fullName evidence="6">OmpR/PhoB-type domain-containing protein</fullName>
    </recommendedName>
</protein>
<dbReference type="OrthoDB" id="3208838at2"/>
<evidence type="ECO:0000259" key="6">
    <source>
        <dbReference type="PROSITE" id="PS51755"/>
    </source>
</evidence>